<dbReference type="PROSITE" id="PS51257">
    <property type="entry name" value="PROKAR_LIPOPROTEIN"/>
    <property type="match status" value="1"/>
</dbReference>
<name>A0A0L7TF64_9GAMM</name>
<dbReference type="Pfam" id="PF09864">
    <property type="entry name" value="MliC"/>
    <property type="match status" value="1"/>
</dbReference>
<dbReference type="Proteomes" id="UP000036851">
    <property type="component" value="Unassembled WGS sequence"/>
</dbReference>
<keyword evidence="3" id="KW-0564">Palmitate</keyword>
<feature type="chain" id="PRO_5010427142" description="C-type lysozyme inhibitor domain-containing protein" evidence="5">
    <location>
        <begin position="24"/>
        <end position="106"/>
    </location>
</feature>
<evidence type="ECO:0000313" key="8">
    <source>
        <dbReference type="EMBL" id="KOC94017.1"/>
    </source>
</evidence>
<dbReference type="SUPFAM" id="SSF141488">
    <property type="entry name" value="YdhA-like"/>
    <property type="match status" value="1"/>
</dbReference>
<evidence type="ECO:0000256" key="1">
    <source>
        <dbReference type="ARBA" id="ARBA00022729"/>
    </source>
</evidence>
<dbReference type="STRING" id="1560201.NG42_07490"/>
<organism evidence="8 9">
    <name type="scientific">Winslowiella iniecta</name>
    <dbReference type="NCBI Taxonomy" id="1560201"/>
    <lineage>
        <taxon>Bacteria</taxon>
        <taxon>Pseudomonadati</taxon>
        <taxon>Pseudomonadota</taxon>
        <taxon>Gammaproteobacteria</taxon>
        <taxon>Enterobacterales</taxon>
        <taxon>Erwiniaceae</taxon>
        <taxon>Winslowiella</taxon>
    </lineage>
</organism>
<comment type="caution">
    <text evidence="8">The sequence shown here is derived from an EMBL/GenBank/DDBJ whole genome shotgun (WGS) entry which is preliminary data.</text>
</comment>
<keyword evidence="1 5" id="KW-0732">Signal</keyword>
<keyword evidence="4" id="KW-0449">Lipoprotein</keyword>
<accession>A0A0L7TF64</accession>
<dbReference type="EMBL" id="JRXE01000008">
    <property type="protein sequence ID" value="KOC90891.1"/>
    <property type="molecule type" value="Genomic_DNA"/>
</dbReference>
<evidence type="ECO:0000256" key="4">
    <source>
        <dbReference type="ARBA" id="ARBA00023288"/>
    </source>
</evidence>
<feature type="domain" description="C-type lysozyme inhibitor" evidence="6">
    <location>
        <begin position="33"/>
        <end position="95"/>
    </location>
</feature>
<gene>
    <name evidence="7" type="ORF">NG42_07490</name>
    <name evidence="8" type="ORF">NG43_07375</name>
</gene>
<keyword evidence="10" id="KW-1185">Reference proteome</keyword>
<evidence type="ECO:0000256" key="5">
    <source>
        <dbReference type="SAM" id="SignalP"/>
    </source>
</evidence>
<dbReference type="EMBL" id="JRXF01000009">
    <property type="protein sequence ID" value="KOC94017.1"/>
    <property type="molecule type" value="Genomic_DNA"/>
</dbReference>
<dbReference type="OrthoDB" id="5588236at2"/>
<dbReference type="Gene3D" id="2.40.128.200">
    <property type="match status" value="1"/>
</dbReference>
<evidence type="ECO:0000259" key="6">
    <source>
        <dbReference type="Pfam" id="PF09864"/>
    </source>
</evidence>
<dbReference type="InterPro" id="IPR018660">
    <property type="entry name" value="MliC"/>
</dbReference>
<dbReference type="PATRIC" id="fig|1560201.3.peg.1598"/>
<dbReference type="AlphaFoldDB" id="A0A0L7TF64"/>
<dbReference type="RefSeq" id="WP_052898648.1">
    <property type="nucleotide sequence ID" value="NZ_JRXE01000008.1"/>
</dbReference>
<evidence type="ECO:0000313" key="10">
    <source>
        <dbReference type="Proteomes" id="UP000037088"/>
    </source>
</evidence>
<evidence type="ECO:0000256" key="3">
    <source>
        <dbReference type="ARBA" id="ARBA00023139"/>
    </source>
</evidence>
<evidence type="ECO:0000313" key="7">
    <source>
        <dbReference type="EMBL" id="KOC90891.1"/>
    </source>
</evidence>
<evidence type="ECO:0000256" key="2">
    <source>
        <dbReference type="ARBA" id="ARBA00023136"/>
    </source>
</evidence>
<proteinExistence type="predicted"/>
<protein>
    <recommendedName>
        <fullName evidence="6">C-type lysozyme inhibitor domain-containing protein</fullName>
    </recommendedName>
</protein>
<dbReference type="InterPro" id="IPR036328">
    <property type="entry name" value="MliC_sf"/>
</dbReference>
<sequence length="106" mass="11604">MKNCLMVAAALLTLSGCGLMSHSDPQQIETLHYTCGTMPLTVKLDNPQQQVSLILDGKPLTLKQQVAASGTRYSDGNYVFWSKGDGAFIERNDKIIIDDCQLQSGR</sequence>
<feature type="signal peptide" evidence="5">
    <location>
        <begin position="1"/>
        <end position="23"/>
    </location>
</feature>
<reference evidence="9 10" key="1">
    <citation type="journal article" date="2015" name="Int. J. Syst. Evol. Microbiol.">
        <title>Erwinia iniecta sp. nov., isolated from Russian wheat aphids (Diuraphis noxia).</title>
        <authorList>
            <person name="Campillo T."/>
            <person name="Luna E."/>
            <person name="Portier P."/>
            <person name="Fischer-Le Saux M."/>
            <person name="Lapitan N."/>
            <person name="Tisserat N.A."/>
            <person name="Leach J.E."/>
        </authorList>
    </citation>
    <scope>NUCLEOTIDE SEQUENCE [LARGE SCALE GENOMIC DNA]</scope>
    <source>
        <strain evidence="7 10">B120</strain>
        <strain evidence="8 9">B149</strain>
    </source>
</reference>
<keyword evidence="2" id="KW-0472">Membrane</keyword>
<evidence type="ECO:0000313" key="9">
    <source>
        <dbReference type="Proteomes" id="UP000036851"/>
    </source>
</evidence>
<dbReference type="Proteomes" id="UP000037088">
    <property type="component" value="Unassembled WGS sequence"/>
</dbReference>